<evidence type="ECO:0008006" key="4">
    <source>
        <dbReference type="Google" id="ProtNLM"/>
    </source>
</evidence>
<evidence type="ECO:0000313" key="3">
    <source>
        <dbReference type="Proteomes" id="UP000092024"/>
    </source>
</evidence>
<dbReference type="RefSeq" id="WP_068685487.1">
    <property type="nucleotide sequence ID" value="NZ_LYPA01000067.1"/>
</dbReference>
<evidence type="ECO:0000256" key="1">
    <source>
        <dbReference type="SAM" id="Phobius"/>
    </source>
</evidence>
<keyword evidence="1" id="KW-0472">Membrane</keyword>
<name>A0A1A5YEI9_9BACL</name>
<feature type="transmembrane region" description="Helical" evidence="1">
    <location>
        <begin position="217"/>
        <end position="235"/>
    </location>
</feature>
<evidence type="ECO:0000313" key="2">
    <source>
        <dbReference type="EMBL" id="OBR64056.1"/>
    </source>
</evidence>
<organism evidence="2 3">
    <name type="scientific">Paenibacillus oryzae</name>
    <dbReference type="NCBI Taxonomy" id="1844972"/>
    <lineage>
        <taxon>Bacteria</taxon>
        <taxon>Bacillati</taxon>
        <taxon>Bacillota</taxon>
        <taxon>Bacilli</taxon>
        <taxon>Bacillales</taxon>
        <taxon>Paenibacillaceae</taxon>
        <taxon>Paenibacillus</taxon>
    </lineage>
</organism>
<proteinExistence type="predicted"/>
<keyword evidence="1" id="KW-1133">Transmembrane helix</keyword>
<sequence>MSFLTLLRKEMGMLGRNRVLYLFLAVIFVFYWTNYATEESWSEGKAPAPPVEITEKALAMDGETGDGGGSQGVPPMPVYGFQKATDPEFLAERYLSMLKNDLQRGWMEQRIIFGAFSGKRKLSQSDREHMKESMSRLQEVVKEPSAYTGIEVLQMAADLDSHLGGWTSYMRDGVSFMEPIETFEDAMNMYAASLDEYEKRVADNGIYAGMARLFSDYMGLTAGLFPVFLGAFMMGRDRSSGMMELVSSRSIKAWRYVGARYLAHAIIISFLYLLLAAVGAWQTSGALEEAGTFGDALPIFLSYTSGWLLPTILVTLAFGLLISMAVGNGIIAIPLQIVWWFISALPLIGDYRFFKLFLRFNTGAEQETFYRYENAIIANRIFYVLLAVAMVAAAVMIWERKRSSGKGAKIGFGFRRRQAGRLVKNGSEG</sequence>
<dbReference type="EMBL" id="LYPA01000067">
    <property type="protein sequence ID" value="OBR64056.1"/>
    <property type="molecule type" value="Genomic_DNA"/>
</dbReference>
<keyword evidence="3" id="KW-1185">Reference proteome</keyword>
<feature type="transmembrane region" description="Helical" evidence="1">
    <location>
        <begin position="20"/>
        <end position="37"/>
    </location>
</feature>
<accession>A0A1A5YEI9</accession>
<dbReference type="Proteomes" id="UP000092024">
    <property type="component" value="Unassembled WGS sequence"/>
</dbReference>
<keyword evidence="1" id="KW-0812">Transmembrane</keyword>
<feature type="transmembrane region" description="Helical" evidence="1">
    <location>
        <begin position="381"/>
        <end position="398"/>
    </location>
</feature>
<gene>
    <name evidence="2" type="ORF">A7K91_20405</name>
</gene>
<feature type="transmembrane region" description="Helical" evidence="1">
    <location>
        <begin position="256"/>
        <end position="280"/>
    </location>
</feature>
<feature type="transmembrane region" description="Helical" evidence="1">
    <location>
        <begin position="300"/>
        <end position="322"/>
    </location>
</feature>
<dbReference type="STRING" id="1844972.A7K91_20405"/>
<comment type="caution">
    <text evidence="2">The sequence shown here is derived from an EMBL/GenBank/DDBJ whole genome shotgun (WGS) entry which is preliminary data.</text>
</comment>
<reference evidence="2 3" key="1">
    <citation type="submission" date="2016-05" db="EMBL/GenBank/DDBJ databases">
        <title>Paenibacillus oryzae. sp. nov., isolated from the rice root.</title>
        <authorList>
            <person name="Zhang J."/>
            <person name="Zhang X."/>
        </authorList>
    </citation>
    <scope>NUCLEOTIDE SEQUENCE [LARGE SCALE GENOMIC DNA]</scope>
    <source>
        <strain evidence="2 3">1DrF-4</strain>
    </source>
</reference>
<feature type="transmembrane region" description="Helical" evidence="1">
    <location>
        <begin position="329"/>
        <end position="349"/>
    </location>
</feature>
<protein>
    <recommendedName>
        <fullName evidence="4">ABC transporter permease</fullName>
    </recommendedName>
</protein>
<dbReference type="AlphaFoldDB" id="A0A1A5YEI9"/>